<dbReference type="PROSITE" id="PS50076">
    <property type="entry name" value="DNAJ_2"/>
    <property type="match status" value="1"/>
</dbReference>
<dbReference type="EMBL" id="JABSTU010000004">
    <property type="protein sequence ID" value="KAH8033673.1"/>
    <property type="molecule type" value="Genomic_DNA"/>
</dbReference>
<dbReference type="InterPro" id="IPR018253">
    <property type="entry name" value="DnaJ_domain_CS"/>
</dbReference>
<name>A0A9J6EGV4_RHIMP</name>
<feature type="compositionally biased region" description="Polar residues" evidence="3">
    <location>
        <begin position="269"/>
        <end position="284"/>
    </location>
</feature>
<keyword evidence="2" id="KW-0175">Coiled coil</keyword>
<reference evidence="5" key="1">
    <citation type="journal article" date="2020" name="Cell">
        <title>Large-Scale Comparative Analyses of Tick Genomes Elucidate Their Genetic Diversity and Vector Capacities.</title>
        <authorList>
            <consortium name="Tick Genome and Microbiome Consortium (TIGMIC)"/>
            <person name="Jia N."/>
            <person name="Wang J."/>
            <person name="Shi W."/>
            <person name="Du L."/>
            <person name="Sun Y."/>
            <person name="Zhan W."/>
            <person name="Jiang J.F."/>
            <person name="Wang Q."/>
            <person name="Zhang B."/>
            <person name="Ji P."/>
            <person name="Bell-Sakyi L."/>
            <person name="Cui X.M."/>
            <person name="Yuan T.T."/>
            <person name="Jiang B.G."/>
            <person name="Yang W.F."/>
            <person name="Lam T.T."/>
            <person name="Chang Q.C."/>
            <person name="Ding S.J."/>
            <person name="Wang X.J."/>
            <person name="Zhu J.G."/>
            <person name="Ruan X.D."/>
            <person name="Zhao L."/>
            <person name="Wei J.T."/>
            <person name="Ye R.Z."/>
            <person name="Que T.C."/>
            <person name="Du C.H."/>
            <person name="Zhou Y.H."/>
            <person name="Cheng J.X."/>
            <person name="Dai P.F."/>
            <person name="Guo W.B."/>
            <person name="Han X.H."/>
            <person name="Huang E.J."/>
            <person name="Li L.F."/>
            <person name="Wei W."/>
            <person name="Gao Y.C."/>
            <person name="Liu J.Z."/>
            <person name="Shao H.Z."/>
            <person name="Wang X."/>
            <person name="Wang C.C."/>
            <person name="Yang T.C."/>
            <person name="Huo Q.B."/>
            <person name="Li W."/>
            <person name="Chen H.Y."/>
            <person name="Chen S.E."/>
            <person name="Zhou L.G."/>
            <person name="Ni X.B."/>
            <person name="Tian J.H."/>
            <person name="Sheng Y."/>
            <person name="Liu T."/>
            <person name="Pan Y.S."/>
            <person name="Xia L.Y."/>
            <person name="Li J."/>
            <person name="Zhao F."/>
            <person name="Cao W.C."/>
        </authorList>
    </citation>
    <scope>NUCLEOTIDE SEQUENCE</scope>
    <source>
        <strain evidence="5">Rmic-2018</strain>
    </source>
</reference>
<comment type="caution">
    <text evidence="5">The sequence shown here is derived from an EMBL/GenBank/DDBJ whole genome shotgun (WGS) entry which is preliminary data.</text>
</comment>
<dbReference type="PANTHER" id="PTHR45168:SF3">
    <property type="entry name" value="DNAJ HEAT SHOCK PROTEIN FAMILY (HSP40) MEMBER B2"/>
    <property type="match status" value="1"/>
</dbReference>
<evidence type="ECO:0000313" key="6">
    <source>
        <dbReference type="Proteomes" id="UP000821866"/>
    </source>
</evidence>
<keyword evidence="1" id="KW-0143">Chaperone</keyword>
<dbReference type="PRINTS" id="PR00625">
    <property type="entry name" value="JDOMAIN"/>
</dbReference>
<dbReference type="SMART" id="SM00271">
    <property type="entry name" value="DnaJ"/>
    <property type="match status" value="1"/>
</dbReference>
<evidence type="ECO:0000313" key="5">
    <source>
        <dbReference type="EMBL" id="KAH8033673.1"/>
    </source>
</evidence>
<dbReference type="CDD" id="cd06257">
    <property type="entry name" value="DnaJ"/>
    <property type="match status" value="1"/>
</dbReference>
<dbReference type="SUPFAM" id="SSF46565">
    <property type="entry name" value="Chaperone J-domain"/>
    <property type="match status" value="1"/>
</dbReference>
<dbReference type="InterPro" id="IPR036869">
    <property type="entry name" value="J_dom_sf"/>
</dbReference>
<feature type="coiled-coil region" evidence="2">
    <location>
        <begin position="486"/>
        <end position="520"/>
    </location>
</feature>
<sequence length="542" mass="59775">MSDYYNLLEVPRNASPEDIRRAYRRLALRWHPDKNPDNKAEAEARFKEISEAYEVLSDESRRRQYDIYGHGGHDADRQADYGSSRGGNAYHSTGAFAFTFRDPEELFREFFGSSDPFRDLFRGFHGGQRGATVFTGGFPFYQQNFGSLFRSGFIIDLDDLLFGQRMPTTGMGGVSAGFGTMPTQELTSVRYVNGKRIETRTIIQDGVKTVLCFEDGQLISRTVEGPGQGVYGAAEEAPPVSSREPPYHQQRRDVPEFSQSSLYGCGMSAQPSSATTRPSRTQSRAPAGCSSPKMSFGSKASVSCSAPSPSKASSKGGRSKSHSSKIHKGGKESRRLPVARKDTPDTSSCTASSNSSRHGNPHVCSHSPLYANKSSNLCLLLFPSSQMFCAIMREWAETLLLLLSGDVECNPGPKNIRSNAGNETDLLTTITEMLGKTRTETSDLAEGLVYLKADVKNIKACQLSIEVKHGKIFERLEALEAIVVIINNLEEGLAAVESTVDQLANHLHSTQSRLDHLEDRARRNNLTFYGIADQKESWQDTE</sequence>
<dbReference type="Gene3D" id="1.20.1480.30">
    <property type="entry name" value="Designed four-helix bundle protein"/>
    <property type="match status" value="1"/>
</dbReference>
<dbReference type="Pfam" id="PF00226">
    <property type="entry name" value="DnaJ"/>
    <property type="match status" value="1"/>
</dbReference>
<keyword evidence="6" id="KW-1185">Reference proteome</keyword>
<dbReference type="VEuPathDB" id="VectorBase:LOC119162307"/>
<gene>
    <name evidence="5" type="ORF">HPB51_015295</name>
</gene>
<dbReference type="FunFam" id="1.10.287.110:FF:000021">
    <property type="entry name" value="DnaJ (Hsp40) homolog, subfamily B, member 2"/>
    <property type="match status" value="1"/>
</dbReference>
<evidence type="ECO:0000259" key="4">
    <source>
        <dbReference type="PROSITE" id="PS50076"/>
    </source>
</evidence>
<feature type="compositionally biased region" description="Basic residues" evidence="3">
    <location>
        <begin position="317"/>
        <end position="328"/>
    </location>
</feature>
<dbReference type="PANTHER" id="PTHR45168">
    <property type="entry name" value="DNAJ HOMOLOG SUBFAMILY B MEMBER 2"/>
    <property type="match status" value="1"/>
</dbReference>
<protein>
    <recommendedName>
        <fullName evidence="4">J domain-containing protein</fullName>
    </recommendedName>
</protein>
<dbReference type="InterPro" id="IPR001623">
    <property type="entry name" value="DnaJ_domain"/>
</dbReference>
<proteinExistence type="predicted"/>
<dbReference type="Gene3D" id="1.10.287.110">
    <property type="entry name" value="DnaJ domain"/>
    <property type="match status" value="1"/>
</dbReference>
<dbReference type="GO" id="GO:0005737">
    <property type="term" value="C:cytoplasm"/>
    <property type="evidence" value="ECO:0007669"/>
    <property type="project" value="UniProtKB-ARBA"/>
</dbReference>
<dbReference type="GO" id="GO:0030544">
    <property type="term" value="F:Hsp70 protein binding"/>
    <property type="evidence" value="ECO:0007669"/>
    <property type="project" value="InterPro"/>
</dbReference>
<dbReference type="InterPro" id="IPR043183">
    <property type="entry name" value="DNJB2/6-like"/>
</dbReference>
<dbReference type="PROSITE" id="PS00636">
    <property type="entry name" value="DNAJ_1"/>
    <property type="match status" value="1"/>
</dbReference>
<feature type="compositionally biased region" description="Low complexity" evidence="3">
    <location>
        <begin position="297"/>
        <end position="316"/>
    </location>
</feature>
<feature type="region of interest" description="Disordered" evidence="3">
    <location>
        <begin position="224"/>
        <end position="361"/>
    </location>
</feature>
<dbReference type="Proteomes" id="UP000821866">
    <property type="component" value="Chromosome 2"/>
</dbReference>
<feature type="domain" description="J" evidence="4">
    <location>
        <begin position="3"/>
        <end position="69"/>
    </location>
</feature>
<feature type="compositionally biased region" description="Basic and acidic residues" evidence="3">
    <location>
        <begin position="329"/>
        <end position="344"/>
    </location>
</feature>
<accession>A0A9J6EGV4</accession>
<organism evidence="5 6">
    <name type="scientific">Rhipicephalus microplus</name>
    <name type="common">Cattle tick</name>
    <name type="synonym">Boophilus microplus</name>
    <dbReference type="NCBI Taxonomy" id="6941"/>
    <lineage>
        <taxon>Eukaryota</taxon>
        <taxon>Metazoa</taxon>
        <taxon>Ecdysozoa</taxon>
        <taxon>Arthropoda</taxon>
        <taxon>Chelicerata</taxon>
        <taxon>Arachnida</taxon>
        <taxon>Acari</taxon>
        <taxon>Parasitiformes</taxon>
        <taxon>Ixodida</taxon>
        <taxon>Ixodoidea</taxon>
        <taxon>Ixodidae</taxon>
        <taxon>Rhipicephalinae</taxon>
        <taxon>Rhipicephalus</taxon>
        <taxon>Boophilus</taxon>
    </lineage>
</organism>
<feature type="compositionally biased region" description="Low complexity" evidence="3">
    <location>
        <begin position="347"/>
        <end position="356"/>
    </location>
</feature>
<dbReference type="AlphaFoldDB" id="A0A9J6EGV4"/>
<evidence type="ECO:0000256" key="3">
    <source>
        <dbReference type="SAM" id="MobiDB-lite"/>
    </source>
</evidence>
<evidence type="ECO:0000256" key="1">
    <source>
        <dbReference type="ARBA" id="ARBA00023186"/>
    </source>
</evidence>
<reference evidence="5" key="2">
    <citation type="submission" date="2021-09" db="EMBL/GenBank/DDBJ databases">
        <authorList>
            <person name="Jia N."/>
            <person name="Wang J."/>
            <person name="Shi W."/>
            <person name="Du L."/>
            <person name="Sun Y."/>
            <person name="Zhan W."/>
            <person name="Jiang J."/>
            <person name="Wang Q."/>
            <person name="Zhang B."/>
            <person name="Ji P."/>
            <person name="Sakyi L.B."/>
            <person name="Cui X."/>
            <person name="Yuan T."/>
            <person name="Jiang B."/>
            <person name="Yang W."/>
            <person name="Lam T.T.-Y."/>
            <person name="Chang Q."/>
            <person name="Ding S."/>
            <person name="Wang X."/>
            <person name="Zhu J."/>
            <person name="Ruan X."/>
            <person name="Zhao L."/>
            <person name="Wei J."/>
            <person name="Que T."/>
            <person name="Du C."/>
            <person name="Cheng J."/>
            <person name="Dai P."/>
            <person name="Han X."/>
            <person name="Huang E."/>
            <person name="Gao Y."/>
            <person name="Liu J."/>
            <person name="Shao H."/>
            <person name="Ye R."/>
            <person name="Li L."/>
            <person name="Wei W."/>
            <person name="Wang X."/>
            <person name="Wang C."/>
            <person name="Huo Q."/>
            <person name="Li W."/>
            <person name="Guo W."/>
            <person name="Chen H."/>
            <person name="Chen S."/>
            <person name="Zhou L."/>
            <person name="Zhou L."/>
            <person name="Ni X."/>
            <person name="Tian J."/>
            <person name="Zhou Y."/>
            <person name="Sheng Y."/>
            <person name="Liu T."/>
            <person name="Pan Y."/>
            <person name="Xia L."/>
            <person name="Li J."/>
            <person name="Zhao F."/>
            <person name="Cao W."/>
        </authorList>
    </citation>
    <scope>NUCLEOTIDE SEQUENCE</scope>
    <source>
        <strain evidence="5">Rmic-2018</strain>
        <tissue evidence="5">Larvae</tissue>
    </source>
</reference>
<dbReference type="GO" id="GO:0051082">
    <property type="term" value="F:unfolded protein binding"/>
    <property type="evidence" value="ECO:0007669"/>
    <property type="project" value="InterPro"/>
</dbReference>
<evidence type="ECO:0000256" key="2">
    <source>
        <dbReference type="SAM" id="Coils"/>
    </source>
</evidence>